<dbReference type="EMBL" id="POTL01000001">
    <property type="protein sequence ID" value="TLH55915.1"/>
    <property type="molecule type" value="Genomic_DNA"/>
</dbReference>
<sequence length="72" mass="7309">MVVSDGAVSARAVAGAKPSAAPAINAAAAQVRIRIIALPLVSAAAWEKPGKKPRMVLSFAQSNTSDASLDHE</sequence>
<proteinExistence type="predicted"/>
<protein>
    <submittedName>
        <fullName evidence="1">Uncharacterized protein</fullName>
    </submittedName>
</protein>
<accession>A0A8H2JJS6</accession>
<reference evidence="1" key="1">
    <citation type="submission" date="2018-01" db="EMBL/GenBank/DDBJ databases">
        <title>Comparative genomics of Mycobacterium mucogenicum and Mycobacterium neoaurum clade members emphasizing tRNA and non-coding RNA.</title>
        <authorList>
            <person name="Behra P.R.K."/>
            <person name="Pettersson B.M.F."/>
            <person name="Das S."/>
            <person name="Dasgupta S."/>
            <person name="Kirsebom L.A."/>
        </authorList>
    </citation>
    <scope>NUCLEOTIDE SEQUENCE</scope>
    <source>
        <strain evidence="1">DSM 44124</strain>
    </source>
</reference>
<gene>
    <name evidence="1" type="ORF">C1S78_29160</name>
</gene>
<dbReference type="AlphaFoldDB" id="A0A8H2JJS6"/>
<name>A0A8H2JJS6_MYCMU</name>
<evidence type="ECO:0000313" key="1">
    <source>
        <dbReference type="EMBL" id="TLH55915.1"/>
    </source>
</evidence>
<comment type="caution">
    <text evidence="1">The sequence shown here is derived from an EMBL/GenBank/DDBJ whole genome shotgun (WGS) entry which is preliminary data.</text>
</comment>
<organism evidence="1">
    <name type="scientific">Mycolicibacterium mucogenicum DSM 44124</name>
    <dbReference type="NCBI Taxonomy" id="1226753"/>
    <lineage>
        <taxon>Bacteria</taxon>
        <taxon>Bacillati</taxon>
        <taxon>Actinomycetota</taxon>
        <taxon>Actinomycetes</taxon>
        <taxon>Mycobacteriales</taxon>
        <taxon>Mycobacteriaceae</taxon>
        <taxon>Mycolicibacterium</taxon>
    </lineage>
</organism>